<dbReference type="Gene3D" id="2.30.110.10">
    <property type="entry name" value="Electron Transport, Fmn-binding Protein, Chain A"/>
    <property type="match status" value="1"/>
</dbReference>
<dbReference type="SUPFAM" id="SSF50475">
    <property type="entry name" value="FMN-binding split barrel"/>
    <property type="match status" value="1"/>
</dbReference>
<gene>
    <name evidence="3" type="ORF">METZ01_LOCUS128366</name>
</gene>
<dbReference type="InterPro" id="IPR019920">
    <property type="entry name" value="F420-binding_dom_put"/>
</dbReference>
<dbReference type="InterPro" id="IPR011576">
    <property type="entry name" value="Pyridox_Oxase_N"/>
</dbReference>
<dbReference type="GO" id="GO:0005829">
    <property type="term" value="C:cytosol"/>
    <property type="evidence" value="ECO:0007669"/>
    <property type="project" value="TreeGrafter"/>
</dbReference>
<evidence type="ECO:0000256" key="1">
    <source>
        <dbReference type="ARBA" id="ARBA00023002"/>
    </source>
</evidence>
<name>A0A381YFY7_9ZZZZ</name>
<accession>A0A381YFY7</accession>
<evidence type="ECO:0000259" key="2">
    <source>
        <dbReference type="Pfam" id="PF01243"/>
    </source>
</evidence>
<evidence type="ECO:0000313" key="3">
    <source>
        <dbReference type="EMBL" id="SVA75512.1"/>
    </source>
</evidence>
<dbReference type="PANTHER" id="PTHR35176:SF2">
    <property type="entry name" value="F420H(2)-DEPENDENT REDUCTASE RV1155"/>
    <property type="match status" value="1"/>
</dbReference>
<dbReference type="GO" id="GO:0016627">
    <property type="term" value="F:oxidoreductase activity, acting on the CH-CH group of donors"/>
    <property type="evidence" value="ECO:0007669"/>
    <property type="project" value="TreeGrafter"/>
</dbReference>
<dbReference type="PANTHER" id="PTHR35176">
    <property type="entry name" value="HEME OXYGENASE HI_0854-RELATED"/>
    <property type="match status" value="1"/>
</dbReference>
<dbReference type="InterPro" id="IPR052019">
    <property type="entry name" value="F420H2_bilvrd_red/Heme_oxyg"/>
</dbReference>
<keyword evidence="1" id="KW-0560">Oxidoreductase</keyword>
<dbReference type="Pfam" id="PF01243">
    <property type="entry name" value="PNPOx_N"/>
    <property type="match status" value="1"/>
</dbReference>
<dbReference type="NCBIfam" id="TIGR03618">
    <property type="entry name" value="Rv1155_F420"/>
    <property type="match status" value="1"/>
</dbReference>
<dbReference type="EMBL" id="UINC01018064">
    <property type="protein sequence ID" value="SVA75512.1"/>
    <property type="molecule type" value="Genomic_DNA"/>
</dbReference>
<dbReference type="AlphaFoldDB" id="A0A381YFY7"/>
<organism evidence="3">
    <name type="scientific">marine metagenome</name>
    <dbReference type="NCBI Taxonomy" id="408172"/>
    <lineage>
        <taxon>unclassified sequences</taxon>
        <taxon>metagenomes</taxon>
        <taxon>ecological metagenomes</taxon>
    </lineage>
</organism>
<protein>
    <recommendedName>
        <fullName evidence="2">Pyridoxamine 5'-phosphate oxidase N-terminal domain-containing protein</fullName>
    </recommendedName>
</protein>
<reference evidence="3" key="1">
    <citation type="submission" date="2018-05" db="EMBL/GenBank/DDBJ databases">
        <authorList>
            <person name="Lanie J.A."/>
            <person name="Ng W.-L."/>
            <person name="Kazmierczak K.M."/>
            <person name="Andrzejewski T.M."/>
            <person name="Davidsen T.M."/>
            <person name="Wayne K.J."/>
            <person name="Tettelin H."/>
            <person name="Glass J.I."/>
            <person name="Rusch D."/>
            <person name="Podicherti R."/>
            <person name="Tsui H.-C.T."/>
            <person name="Winkler M.E."/>
        </authorList>
    </citation>
    <scope>NUCLEOTIDE SEQUENCE</scope>
</reference>
<proteinExistence type="predicted"/>
<sequence>MNYRELGPFLESNHDAVLTTFRANGPEQMSFVTVGSLKNSAAFSTTEQRAKLRNLKRDHLCSLLISTPNWREYVVLEGTARLYTMENTKAEELSFTLREIYRSATGNEHPDWDDYDIAMRTDRRVTVVISPDKVYGTIE</sequence>
<feature type="domain" description="Pyridoxamine 5'-phosphate oxidase N-terminal" evidence="2">
    <location>
        <begin position="8"/>
        <end position="134"/>
    </location>
</feature>
<dbReference type="InterPro" id="IPR012349">
    <property type="entry name" value="Split_barrel_FMN-bd"/>
</dbReference>
<dbReference type="GO" id="GO:0070967">
    <property type="term" value="F:coenzyme F420 binding"/>
    <property type="evidence" value="ECO:0007669"/>
    <property type="project" value="TreeGrafter"/>
</dbReference>